<evidence type="ECO:0000313" key="2">
    <source>
        <dbReference type="EMBL" id="TQV78929.1"/>
    </source>
</evidence>
<accession>A0A545TNY0</accession>
<sequence>MKIKMIGMLNRAAAVALLLTLTAAVQAQTYVNSSLNRYQAYAQPLYDSWGNKVGITVHYSIGALFSAPGSPSHYSAVCIKVGTSSGNPCIDRASSVRVWTSTSGSIGSWRSRNIMMNCNSTTNAVVQFHQPYIGPPGSVLNFYRSDSPAYWNGQLFYSGSSDSAKLQIAGCEQQ</sequence>
<reference evidence="2 3" key="1">
    <citation type="submission" date="2019-06" db="EMBL/GenBank/DDBJ databases">
        <title>Whole genome sequence for Cellvibrionaceae sp. R142.</title>
        <authorList>
            <person name="Wang G."/>
        </authorList>
    </citation>
    <scope>NUCLEOTIDE SEQUENCE [LARGE SCALE GENOMIC DNA]</scope>
    <source>
        <strain evidence="2 3">R142</strain>
    </source>
</reference>
<feature type="chain" id="PRO_5022097437" evidence="1">
    <location>
        <begin position="28"/>
        <end position="174"/>
    </location>
</feature>
<dbReference type="EMBL" id="VHSG01000012">
    <property type="protein sequence ID" value="TQV78929.1"/>
    <property type="molecule type" value="Genomic_DNA"/>
</dbReference>
<evidence type="ECO:0000313" key="3">
    <source>
        <dbReference type="Proteomes" id="UP000319732"/>
    </source>
</evidence>
<dbReference type="AlphaFoldDB" id="A0A545TNY0"/>
<keyword evidence="1" id="KW-0732">Signal</keyword>
<comment type="caution">
    <text evidence="2">The sequence shown here is derived from an EMBL/GenBank/DDBJ whole genome shotgun (WGS) entry which is preliminary data.</text>
</comment>
<dbReference type="RefSeq" id="WP_142904764.1">
    <property type="nucleotide sequence ID" value="NZ_ML660093.1"/>
</dbReference>
<protein>
    <submittedName>
        <fullName evidence="2">Uncharacterized protein</fullName>
    </submittedName>
</protein>
<feature type="signal peptide" evidence="1">
    <location>
        <begin position="1"/>
        <end position="27"/>
    </location>
</feature>
<organism evidence="2 3">
    <name type="scientific">Exilibacterium tricleocarpae</name>
    <dbReference type="NCBI Taxonomy" id="2591008"/>
    <lineage>
        <taxon>Bacteria</taxon>
        <taxon>Pseudomonadati</taxon>
        <taxon>Pseudomonadota</taxon>
        <taxon>Gammaproteobacteria</taxon>
        <taxon>Cellvibrionales</taxon>
        <taxon>Cellvibrionaceae</taxon>
        <taxon>Exilibacterium</taxon>
    </lineage>
</organism>
<gene>
    <name evidence="2" type="ORF">FKG94_13025</name>
</gene>
<evidence type="ECO:0000256" key="1">
    <source>
        <dbReference type="SAM" id="SignalP"/>
    </source>
</evidence>
<name>A0A545TNY0_9GAMM</name>
<dbReference type="Proteomes" id="UP000319732">
    <property type="component" value="Unassembled WGS sequence"/>
</dbReference>
<proteinExistence type="predicted"/>
<keyword evidence="3" id="KW-1185">Reference proteome</keyword>